<accession>A0ACC1DGX8</accession>
<keyword evidence="2" id="KW-1185">Reference proteome</keyword>
<comment type="caution">
    <text evidence="1">The sequence shown here is derived from an EMBL/GenBank/DDBJ whole genome shotgun (WGS) entry which is preliminary data.</text>
</comment>
<proteinExistence type="predicted"/>
<organism evidence="1 2">
    <name type="scientific">Dendrolimus kikuchii</name>
    <dbReference type="NCBI Taxonomy" id="765133"/>
    <lineage>
        <taxon>Eukaryota</taxon>
        <taxon>Metazoa</taxon>
        <taxon>Ecdysozoa</taxon>
        <taxon>Arthropoda</taxon>
        <taxon>Hexapoda</taxon>
        <taxon>Insecta</taxon>
        <taxon>Pterygota</taxon>
        <taxon>Neoptera</taxon>
        <taxon>Endopterygota</taxon>
        <taxon>Lepidoptera</taxon>
        <taxon>Glossata</taxon>
        <taxon>Ditrysia</taxon>
        <taxon>Bombycoidea</taxon>
        <taxon>Lasiocampidae</taxon>
        <taxon>Dendrolimus</taxon>
    </lineage>
</organism>
<reference evidence="1 2" key="1">
    <citation type="journal article" date="2021" name="Front. Genet.">
        <title>Chromosome-Level Genome Assembly Reveals Significant Gene Expansion in the Toll and IMD Signaling Pathways of Dendrolimus kikuchii.</title>
        <authorList>
            <person name="Zhou J."/>
            <person name="Wu P."/>
            <person name="Xiong Z."/>
            <person name="Liu N."/>
            <person name="Zhao N."/>
            <person name="Ji M."/>
            <person name="Qiu Y."/>
            <person name="Yang B."/>
        </authorList>
    </citation>
    <scope>NUCLEOTIDE SEQUENCE [LARGE SCALE GENOMIC DNA]</scope>
    <source>
        <strain evidence="1">Ann1</strain>
    </source>
</reference>
<dbReference type="EMBL" id="CM034388">
    <property type="protein sequence ID" value="KAJ0183165.1"/>
    <property type="molecule type" value="Genomic_DNA"/>
</dbReference>
<gene>
    <name evidence="1" type="ORF">K1T71_001141</name>
</gene>
<evidence type="ECO:0000313" key="1">
    <source>
        <dbReference type="EMBL" id="KAJ0183165.1"/>
    </source>
</evidence>
<name>A0ACC1DGX8_9NEOP</name>
<protein>
    <submittedName>
        <fullName evidence="1">Uncharacterized protein</fullName>
    </submittedName>
</protein>
<dbReference type="Proteomes" id="UP000824533">
    <property type="component" value="Linkage Group LG02"/>
</dbReference>
<sequence length="669" mass="76040">MSAKSYGESNITQTRLRGSKRSPGRPRKSSRSPARKTSPPAQIAKKSPARKSPSRKPAAKSPARKSPSRVTKDVAEIAPQVVSPTNKEPSKRPALNLEPQVRLQNLMPNHKIFQTNRAKRVEYSVTDITSTHSDLKTAKVDKPNGVESLSSDIYNLRHRKFIEEVLPRRSSRLQEFIENLPSERKSLSKSVSHSKSRKSNSKSLEDYSDDEISGYEFKREKSKSVIRRLSTPLRSSATRKTPMKWEFGGLIGVAFLMILLPLAVLAIVTSCSKTCSLHTWQNLNQYQNLHTWFSWKTSGFVILQVFIQMFFAIIPIFGKKANRFDDKGTKYCFNAFFASIFIVSVLFLLDFCKTIDKNVILSDYMRLSTISYLLAVLLSIILFVKSSKIDEDELNSYGNTGYALYDYFVGREIHPFLKKLDVKIWISRISNVNTLILLLLIFSRGIQLQLNGNDKLTLENFKGLLFKVNLKPTIMIFSMMQIIYILNFIIREYKVTSTFFWNSEGVGYMQTVCSALYPFYFTTISKYVADTDLTLPNNILISALVIYVMGFLIMLLSNNIKHEFRSNPIHPSLAKFKSIPTFHGKKLLMSGLWGSLRHPNYGGDILMHLAFAIPGAMTGNVMAASPALITIVVLLHRAWRDHARCKTRYGAAWQNYCKRVPSVFIPKVL</sequence>
<evidence type="ECO:0000313" key="2">
    <source>
        <dbReference type="Proteomes" id="UP000824533"/>
    </source>
</evidence>